<dbReference type="Proteomes" id="UP001197492">
    <property type="component" value="Unassembled WGS sequence"/>
</dbReference>
<comment type="caution">
    <text evidence="2">The sequence shown here is derived from an EMBL/GenBank/DDBJ whole genome shotgun (WGS) entry which is preliminary data.</text>
</comment>
<proteinExistence type="predicted"/>
<keyword evidence="5" id="KW-1185">Reference proteome</keyword>
<evidence type="ECO:0000313" key="2">
    <source>
        <dbReference type="EMBL" id="MBV3383473.1"/>
    </source>
</evidence>
<dbReference type="GO" id="GO:0009294">
    <property type="term" value="P:DNA-mediated transformation"/>
    <property type="evidence" value="ECO:0007669"/>
    <property type="project" value="InterPro"/>
</dbReference>
<dbReference type="RefSeq" id="WP_217748155.1">
    <property type="nucleotide sequence ID" value="NZ_JAHOEB010000077.1"/>
</dbReference>
<feature type="domain" description="Smf/DprA SLOG" evidence="1">
    <location>
        <begin position="95"/>
        <end position="251"/>
    </location>
</feature>
<protein>
    <submittedName>
        <fullName evidence="2">DNA-processing protein DprA</fullName>
    </submittedName>
</protein>
<sequence>MKLQLTLNSLALILCCGDLIPSSSQPISTQEWQEIEKKLKSAHKEPSMITGMSIDTLTQIIGLDEFTAHKIEKRQKLLPDLFYALQNLENQDIGVTTIYEEDYPASLRVLGTKMPLVISYIGDLSLSYGVNISVAGPQMMNKTMRHVTKEIMKKISKEGYTVVVGGSKGVEELALRTQLTNNGNAVLFVADHMFDKIRLYSKYIKQNKLVIMTANDPYALFDVTHALDKNLYICGMVFAQIVTGTHIGSGPVWFTSIQNIHSHWTRQLVYETLDYSGNIRLIEMGEAHFTDEDLKSEVTLAEILDNHETVIKKDDPSIDQMTIFEFIEDKHE</sequence>
<organism evidence="2 4">
    <name type="scientific">Catenibacterium mitsuokai</name>
    <dbReference type="NCBI Taxonomy" id="100886"/>
    <lineage>
        <taxon>Bacteria</taxon>
        <taxon>Bacillati</taxon>
        <taxon>Bacillota</taxon>
        <taxon>Erysipelotrichia</taxon>
        <taxon>Erysipelotrichales</taxon>
        <taxon>Coprobacillaceae</taxon>
        <taxon>Catenibacterium</taxon>
    </lineage>
</organism>
<evidence type="ECO:0000313" key="4">
    <source>
        <dbReference type="Proteomes" id="UP001196408"/>
    </source>
</evidence>
<dbReference type="EMBL" id="JAHOEL010000077">
    <property type="protein sequence ID" value="MBV3393477.1"/>
    <property type="molecule type" value="Genomic_DNA"/>
</dbReference>
<reference evidence="2 5" key="1">
    <citation type="submission" date="2021-06" db="EMBL/GenBank/DDBJ databases">
        <title>Collection of gut derived symbiotic bacterial strains cultured from healthy donors.</title>
        <authorList>
            <person name="Lin H."/>
            <person name="Littmann E."/>
            <person name="Pamer E.G."/>
        </authorList>
    </citation>
    <scope>NUCLEOTIDE SEQUENCE</scope>
    <source>
        <strain evidence="3 5">MSK.21.70</strain>
        <strain evidence="2">MSK.21.82</strain>
    </source>
</reference>
<name>A0AAW4N2S7_9FIRM</name>
<dbReference type="InterPro" id="IPR057666">
    <property type="entry name" value="DrpA_SLOG"/>
</dbReference>
<dbReference type="Pfam" id="PF02481">
    <property type="entry name" value="DNA_processg_A"/>
    <property type="match status" value="1"/>
</dbReference>
<dbReference type="GeneID" id="301323248"/>
<evidence type="ECO:0000313" key="3">
    <source>
        <dbReference type="EMBL" id="MBV3393477.1"/>
    </source>
</evidence>
<evidence type="ECO:0000313" key="5">
    <source>
        <dbReference type="Proteomes" id="UP001197492"/>
    </source>
</evidence>
<evidence type="ECO:0000259" key="1">
    <source>
        <dbReference type="Pfam" id="PF02481"/>
    </source>
</evidence>
<dbReference type="EMBL" id="JAHOEF010000080">
    <property type="protein sequence ID" value="MBV3383473.1"/>
    <property type="molecule type" value="Genomic_DNA"/>
</dbReference>
<dbReference type="AlphaFoldDB" id="A0AAW4N2S7"/>
<dbReference type="Proteomes" id="UP001196408">
    <property type="component" value="Unassembled WGS sequence"/>
</dbReference>
<gene>
    <name evidence="2" type="ORF">KSV97_09670</name>
    <name evidence="3" type="ORF">KSW06_09505</name>
</gene>
<accession>A0AAW4N2S7</accession>